<name>A0A5A8F6I1_9BACT</name>
<dbReference type="RefSeq" id="WP_149266977.1">
    <property type="nucleotide sequence ID" value="NZ_VFJB01000008.1"/>
</dbReference>
<organism evidence="1 2">
    <name type="scientific">Deferribacter autotrophicus</name>
    <dbReference type="NCBI Taxonomy" id="500465"/>
    <lineage>
        <taxon>Bacteria</taxon>
        <taxon>Pseudomonadati</taxon>
        <taxon>Deferribacterota</taxon>
        <taxon>Deferribacteres</taxon>
        <taxon>Deferribacterales</taxon>
        <taxon>Deferribacteraceae</taxon>
        <taxon>Deferribacter</taxon>
    </lineage>
</organism>
<dbReference type="EMBL" id="VFJB01000008">
    <property type="protein sequence ID" value="KAA0257304.1"/>
    <property type="molecule type" value="Genomic_DNA"/>
</dbReference>
<gene>
    <name evidence="1" type="ORF">FHQ18_09650</name>
</gene>
<comment type="caution">
    <text evidence="1">The sequence shown here is derived from an EMBL/GenBank/DDBJ whole genome shotgun (WGS) entry which is preliminary data.</text>
</comment>
<proteinExistence type="predicted"/>
<accession>A0A5A8F6I1</accession>
<evidence type="ECO:0000313" key="2">
    <source>
        <dbReference type="Proteomes" id="UP000322876"/>
    </source>
</evidence>
<dbReference type="AlphaFoldDB" id="A0A5A8F6I1"/>
<reference evidence="1 2" key="1">
    <citation type="submission" date="2019-06" db="EMBL/GenBank/DDBJ databases">
        <title>Genomic insights into carbon and energy metabolism of Deferribacter autotrophicus revealed new metabolic traits in the phylum Deferribacteres.</title>
        <authorList>
            <person name="Slobodkin A.I."/>
            <person name="Slobodkina G.B."/>
            <person name="Allioux M."/>
            <person name="Alain K."/>
            <person name="Jebbar M."/>
            <person name="Shadrin V."/>
            <person name="Kublanov I.V."/>
            <person name="Toshchakov S.V."/>
            <person name="Bonch-Osmolovskaya E.A."/>
        </authorList>
    </citation>
    <scope>NUCLEOTIDE SEQUENCE [LARGE SCALE GENOMIC DNA]</scope>
    <source>
        <strain evidence="1 2">SL50</strain>
    </source>
</reference>
<evidence type="ECO:0000313" key="1">
    <source>
        <dbReference type="EMBL" id="KAA0257304.1"/>
    </source>
</evidence>
<dbReference type="Proteomes" id="UP000322876">
    <property type="component" value="Unassembled WGS sequence"/>
</dbReference>
<protein>
    <submittedName>
        <fullName evidence="1">Helix-turn-helix domain-containing protein</fullName>
    </submittedName>
</protein>
<keyword evidence="2" id="KW-1185">Reference proteome</keyword>
<sequence length="177" mass="21330">MEQFEILWEVSDLTDRKRILSALIEKIVVYDKHVDIQFTTGYRQRIEIEKPKVDYFKRQLEKWEIEVLKNTPTKKAKALLMLAEGRKISEVAHKLQVDFLKIQWLVKAFNRSGIKTCFVDFKPNMKIEFEDYVLENIEKLKYMTFDDLMKHLQEKGYSVASNTLKNFWYRHFISKKI</sequence>